<keyword evidence="3 8" id="KW-0812">Transmembrane</keyword>
<dbReference type="InterPro" id="IPR050668">
    <property type="entry name" value="Cytochrome_b5"/>
</dbReference>
<dbReference type="RefSeq" id="XP_010698146.1">
    <property type="nucleotide sequence ID" value="XM_010699844.1"/>
</dbReference>
<evidence type="ECO:0000256" key="5">
    <source>
        <dbReference type="ARBA" id="ARBA00023004"/>
    </source>
</evidence>
<dbReference type="PANTHER" id="PTHR19359:SF14">
    <property type="entry name" value="CYTOCHROME B5 A"/>
    <property type="match status" value="1"/>
</dbReference>
<evidence type="ECO:0000256" key="4">
    <source>
        <dbReference type="ARBA" id="ARBA00022723"/>
    </source>
</evidence>
<dbReference type="InterPro" id="IPR001199">
    <property type="entry name" value="Cyt_B5-like_heme/steroid-bd"/>
</dbReference>
<evidence type="ECO:0000256" key="7">
    <source>
        <dbReference type="ARBA" id="ARBA00038168"/>
    </source>
</evidence>
<dbReference type="InterPro" id="IPR036400">
    <property type="entry name" value="Cyt_B5-like_heme/steroid_sf"/>
</dbReference>
<dbReference type="GO" id="GO:0046872">
    <property type="term" value="F:metal ion binding"/>
    <property type="evidence" value="ECO:0007669"/>
    <property type="project" value="UniProtKB-UniRule"/>
</dbReference>
<dbReference type="InterPro" id="IPR018506">
    <property type="entry name" value="Cyt_B5_heme-BS"/>
</dbReference>
<protein>
    <submittedName>
        <fullName evidence="10">Cytochrome b-domain protein, putative</fullName>
    </submittedName>
</protein>
<evidence type="ECO:0000256" key="1">
    <source>
        <dbReference type="ARBA" id="ARBA00004370"/>
    </source>
</evidence>
<dbReference type="FunFam" id="3.10.120.10:FF:000002">
    <property type="entry name" value="Cytochrome b5 type B"/>
    <property type="match status" value="1"/>
</dbReference>
<dbReference type="Proteomes" id="UP000063063">
    <property type="component" value="Chromosome 2"/>
</dbReference>
<dbReference type="eggNOG" id="KOG0537">
    <property type="taxonomic scope" value="Eukaryota"/>
</dbReference>
<keyword evidence="2 8" id="KW-0349">Heme</keyword>
<feature type="domain" description="Cytochrome b5 heme-binding" evidence="9">
    <location>
        <begin position="83"/>
        <end position="159"/>
    </location>
</feature>
<evidence type="ECO:0000259" key="9">
    <source>
        <dbReference type="PROSITE" id="PS50255"/>
    </source>
</evidence>
<dbReference type="GeneID" id="22571811"/>
<keyword evidence="5 8" id="KW-0408">Iron</keyword>
<evidence type="ECO:0000256" key="6">
    <source>
        <dbReference type="ARBA" id="ARBA00023136"/>
    </source>
</evidence>
<proteinExistence type="inferred from homology"/>
<dbReference type="PROSITE" id="PS00191">
    <property type="entry name" value="CYTOCHROME_B5_1"/>
    <property type="match status" value="1"/>
</dbReference>
<dbReference type="AlphaFoldDB" id="A0A088S154"/>
<dbReference type="KEGG" id="lpan:LPMP_020010"/>
<keyword evidence="8" id="KW-1133">Transmembrane helix</keyword>
<comment type="similarity">
    <text evidence="7 8">Belongs to the cytochrome b5 family.</text>
</comment>
<gene>
    <name evidence="10" type="ORF">LPMP_020010</name>
</gene>
<dbReference type="PRINTS" id="PR00363">
    <property type="entry name" value="CYTOCHROMEB5"/>
</dbReference>
<organism evidence="10 11">
    <name type="scientific">Leishmania panamensis</name>
    <dbReference type="NCBI Taxonomy" id="5679"/>
    <lineage>
        <taxon>Eukaryota</taxon>
        <taxon>Discoba</taxon>
        <taxon>Euglenozoa</taxon>
        <taxon>Kinetoplastea</taxon>
        <taxon>Metakinetoplastina</taxon>
        <taxon>Trypanosomatida</taxon>
        <taxon>Trypanosomatidae</taxon>
        <taxon>Leishmaniinae</taxon>
        <taxon>Leishmania</taxon>
        <taxon>Leishmania guyanensis species complex</taxon>
    </lineage>
</organism>
<accession>A0A088S154</accession>
<dbReference type="PANTHER" id="PTHR19359">
    <property type="entry name" value="CYTOCHROME B5"/>
    <property type="match status" value="1"/>
</dbReference>
<dbReference type="Gene3D" id="3.10.120.10">
    <property type="entry name" value="Cytochrome b5-like heme/steroid binding domain"/>
    <property type="match status" value="2"/>
</dbReference>
<name>A0A088S154_LEIPA</name>
<dbReference type="SMART" id="SM01117">
    <property type="entry name" value="Cyt-b5"/>
    <property type="match status" value="2"/>
</dbReference>
<dbReference type="SUPFAM" id="SSF55856">
    <property type="entry name" value="Cytochrome b5-like heme/steroid binding domain"/>
    <property type="match status" value="2"/>
</dbReference>
<dbReference type="VEuPathDB" id="TriTrypDB:LPMP_020010"/>
<dbReference type="GO" id="GO:0020037">
    <property type="term" value="F:heme binding"/>
    <property type="evidence" value="ECO:0007669"/>
    <property type="project" value="UniProtKB-UniRule"/>
</dbReference>
<keyword evidence="4 8" id="KW-0479">Metal-binding</keyword>
<comment type="subcellular location">
    <subcellularLocation>
        <location evidence="1">Membrane</location>
    </subcellularLocation>
</comment>
<evidence type="ECO:0000313" key="11">
    <source>
        <dbReference type="Proteomes" id="UP000063063"/>
    </source>
</evidence>
<dbReference type="EMBL" id="CP009371">
    <property type="protein sequence ID" value="AIN95181.1"/>
    <property type="molecule type" value="Genomic_DNA"/>
</dbReference>
<evidence type="ECO:0000256" key="8">
    <source>
        <dbReference type="RuleBase" id="RU362121"/>
    </source>
</evidence>
<dbReference type="VEuPathDB" id="TriTrypDB:LPAL13_020005100"/>
<keyword evidence="6 8" id="KW-0472">Membrane</keyword>
<dbReference type="Pfam" id="PF00173">
    <property type="entry name" value="Cyt-b5"/>
    <property type="match status" value="2"/>
</dbReference>
<dbReference type="PROSITE" id="PS50255">
    <property type="entry name" value="CYTOCHROME_B5_2"/>
    <property type="match status" value="2"/>
</dbReference>
<dbReference type="OrthoDB" id="260519at2759"/>
<reference evidence="10 11" key="1">
    <citation type="journal article" date="2015" name="Sci. Rep.">
        <title>The genome of Leishmania panamensis: insights into genomics of the L. (Viannia) subgenus.</title>
        <authorList>
            <person name="Llanes A."/>
            <person name="Restrepo C.M."/>
            <person name="Vecchio G.D."/>
            <person name="Anguizola F.J."/>
            <person name="Lleonart R."/>
        </authorList>
    </citation>
    <scope>NUCLEOTIDE SEQUENCE [LARGE SCALE GENOMIC DNA]</scope>
    <source>
        <strain evidence="10 11">MHOM/PA/94/PSC-1</strain>
    </source>
</reference>
<dbReference type="GO" id="GO:0016020">
    <property type="term" value="C:membrane"/>
    <property type="evidence" value="ECO:0007669"/>
    <property type="project" value="UniProtKB-SubCell"/>
</dbReference>
<sequence>MPTFYTKDEVAAHNVKENGWLIINNSVYDVSKFYDDHPGGRDPLLAHIGTNATEAFEAVNHSRGAKYKLEELKVGELSENERRHYISLEQVAAKKSANGAWFVINNKVYDVTKFLDLHPGGRDILLCNAGGDATQAFTDNGHSPAAYKMMSTYAIGDLEPSERKVFVTQKATGERSSATTAMVGVKSGNESLLIQIQQQLKLLIIVALFIIAGVFFLT</sequence>
<keyword evidence="11" id="KW-1185">Reference proteome</keyword>
<evidence type="ECO:0000313" key="10">
    <source>
        <dbReference type="EMBL" id="AIN95181.1"/>
    </source>
</evidence>
<feature type="transmembrane region" description="Helical" evidence="8">
    <location>
        <begin position="200"/>
        <end position="217"/>
    </location>
</feature>
<evidence type="ECO:0000256" key="3">
    <source>
        <dbReference type="ARBA" id="ARBA00022692"/>
    </source>
</evidence>
<evidence type="ECO:0000256" key="2">
    <source>
        <dbReference type="ARBA" id="ARBA00022617"/>
    </source>
</evidence>
<feature type="domain" description="Cytochrome b5 heme-binding" evidence="9">
    <location>
        <begin position="2"/>
        <end position="78"/>
    </location>
</feature>